<evidence type="ECO:0008006" key="4">
    <source>
        <dbReference type="Google" id="ProtNLM"/>
    </source>
</evidence>
<keyword evidence="3" id="KW-1185">Reference proteome</keyword>
<keyword evidence="1" id="KW-0812">Transmembrane</keyword>
<sequence length="318" mass="32777">MGEGAAIAMASGAGLAMALQSPTNGSLGTRIGAHRATIVNFLGGEILLVLAVALFGTGDLTQLAVVPWWQFLGGFYGIAVVLAVATATPVLGVALTLTAVMLGQVSGGMVIDVFGWFETQRQPLDALRVLGCLATLVGIVFVYISRQRLQKGLGGQADAPFRVDGAALRLLALVFCSGVLSAIQSPTNAALVRRVGSLEAPLVNFTVGLALALVVGVVTSRMHGERLLPPAQDLRGTSPWQYTGGVYGMAIVILAVRSTPVIGVGLMVTCQMLGQLGGGMVIDAFGLMRTPRVRMDGWRIAGVGAIGLGIVLVALGEM</sequence>
<keyword evidence="1" id="KW-0472">Membrane</keyword>
<dbReference type="InterPro" id="IPR006750">
    <property type="entry name" value="YdcZ"/>
</dbReference>
<feature type="transmembrane region" description="Helical" evidence="1">
    <location>
        <begin position="203"/>
        <end position="219"/>
    </location>
</feature>
<feature type="transmembrane region" description="Helical" evidence="1">
    <location>
        <begin position="38"/>
        <end position="56"/>
    </location>
</feature>
<dbReference type="OrthoDB" id="6463253at2"/>
<feature type="transmembrane region" description="Helical" evidence="1">
    <location>
        <begin position="262"/>
        <end position="285"/>
    </location>
</feature>
<dbReference type="PANTHER" id="PTHR34821:SF2">
    <property type="entry name" value="INNER MEMBRANE PROTEIN YDCZ"/>
    <property type="match status" value="1"/>
</dbReference>
<comment type="caution">
    <text evidence="2">The sequence shown here is derived from an EMBL/GenBank/DDBJ whole genome shotgun (WGS) entry which is preliminary data.</text>
</comment>
<feature type="transmembrane region" description="Helical" evidence="1">
    <location>
        <begin position="94"/>
        <end position="114"/>
    </location>
</feature>
<dbReference type="Proteomes" id="UP000216725">
    <property type="component" value="Unassembled WGS sequence"/>
</dbReference>
<name>A0A261EW69_9BIFI</name>
<accession>A0A261EW69</accession>
<feature type="transmembrane region" description="Helical" evidence="1">
    <location>
        <begin position="166"/>
        <end position="183"/>
    </location>
</feature>
<proteinExistence type="predicted"/>
<organism evidence="2 3">
    <name type="scientific">Pseudoscardovia radai</name>
    <dbReference type="NCBI Taxonomy" id="987066"/>
    <lineage>
        <taxon>Bacteria</taxon>
        <taxon>Bacillati</taxon>
        <taxon>Actinomycetota</taxon>
        <taxon>Actinomycetes</taxon>
        <taxon>Bifidobacteriales</taxon>
        <taxon>Bifidobacteriaceae</taxon>
        <taxon>Pseudoscardovia</taxon>
    </lineage>
</organism>
<feature type="transmembrane region" description="Helical" evidence="1">
    <location>
        <begin position="68"/>
        <end position="87"/>
    </location>
</feature>
<protein>
    <recommendedName>
        <fullName evidence="4">DMT family transporter</fullName>
    </recommendedName>
</protein>
<keyword evidence="1" id="KW-1133">Transmembrane helix</keyword>
<dbReference type="GO" id="GO:0005886">
    <property type="term" value="C:plasma membrane"/>
    <property type="evidence" value="ECO:0007669"/>
    <property type="project" value="TreeGrafter"/>
</dbReference>
<feature type="transmembrane region" description="Helical" evidence="1">
    <location>
        <begin position="126"/>
        <end position="145"/>
    </location>
</feature>
<dbReference type="Pfam" id="PF04657">
    <property type="entry name" value="DMT_YdcZ"/>
    <property type="match status" value="2"/>
</dbReference>
<gene>
    <name evidence="2" type="ORF">PSRA_1280</name>
</gene>
<evidence type="ECO:0000256" key="1">
    <source>
        <dbReference type="SAM" id="Phobius"/>
    </source>
</evidence>
<reference evidence="2 3" key="1">
    <citation type="journal article" date="2017" name="BMC Genomics">
        <title>Comparative genomic and phylogenomic analyses of the Bifidobacteriaceae family.</title>
        <authorList>
            <person name="Lugli G.A."/>
            <person name="Milani C."/>
            <person name="Turroni F."/>
            <person name="Duranti S."/>
            <person name="Mancabelli L."/>
            <person name="Mangifesta M."/>
            <person name="Ferrario C."/>
            <person name="Modesto M."/>
            <person name="Mattarelli P."/>
            <person name="Jiri K."/>
            <person name="van Sinderen D."/>
            <person name="Ventura M."/>
        </authorList>
    </citation>
    <scope>NUCLEOTIDE SEQUENCE [LARGE SCALE GENOMIC DNA]</scope>
    <source>
        <strain evidence="2 3">DSM 24742</strain>
    </source>
</reference>
<feature type="transmembrane region" description="Helical" evidence="1">
    <location>
        <begin position="297"/>
        <end position="316"/>
    </location>
</feature>
<dbReference type="RefSeq" id="WP_094661093.1">
    <property type="nucleotide sequence ID" value="NZ_MWWR01000011.1"/>
</dbReference>
<dbReference type="PANTHER" id="PTHR34821">
    <property type="entry name" value="INNER MEMBRANE PROTEIN YDCZ"/>
    <property type="match status" value="1"/>
</dbReference>
<dbReference type="AlphaFoldDB" id="A0A261EW69"/>
<evidence type="ECO:0000313" key="3">
    <source>
        <dbReference type="Proteomes" id="UP000216725"/>
    </source>
</evidence>
<dbReference type="EMBL" id="MWWR01000011">
    <property type="protein sequence ID" value="OZG51103.1"/>
    <property type="molecule type" value="Genomic_DNA"/>
</dbReference>
<evidence type="ECO:0000313" key="2">
    <source>
        <dbReference type="EMBL" id="OZG51103.1"/>
    </source>
</evidence>